<name>A0ABT0LDK9_9GAMM</name>
<dbReference type="InterPro" id="IPR000055">
    <property type="entry name" value="Restrct_endonuc_typeI_TRD"/>
</dbReference>
<evidence type="ECO:0000313" key="7">
    <source>
        <dbReference type="Proteomes" id="UP001203423"/>
    </source>
</evidence>
<dbReference type="Proteomes" id="UP001203423">
    <property type="component" value="Unassembled WGS sequence"/>
</dbReference>
<keyword evidence="4" id="KW-0175">Coiled coil</keyword>
<evidence type="ECO:0000256" key="1">
    <source>
        <dbReference type="ARBA" id="ARBA00010923"/>
    </source>
</evidence>
<dbReference type="Gene3D" id="1.10.287.1120">
    <property type="entry name" value="Bipartite methylase S protein"/>
    <property type="match status" value="1"/>
</dbReference>
<dbReference type="RefSeq" id="WP_248941124.1">
    <property type="nucleotide sequence ID" value="NZ_JAKIKS010000061.1"/>
</dbReference>
<dbReference type="GO" id="GO:0016787">
    <property type="term" value="F:hydrolase activity"/>
    <property type="evidence" value="ECO:0007669"/>
    <property type="project" value="UniProtKB-KW"/>
</dbReference>
<evidence type="ECO:0000313" key="6">
    <source>
        <dbReference type="EMBL" id="MCL1125792.1"/>
    </source>
</evidence>
<gene>
    <name evidence="6" type="ORF">L2764_15250</name>
</gene>
<dbReference type="PANTHER" id="PTHR30408:SF12">
    <property type="entry name" value="TYPE I RESTRICTION ENZYME MJAVIII SPECIFICITY SUBUNIT"/>
    <property type="match status" value="1"/>
</dbReference>
<dbReference type="CDD" id="cd17287">
    <property type="entry name" value="RMtype1_S_EcoN10ORF171P_TRD2-CR2_like"/>
    <property type="match status" value="1"/>
</dbReference>
<dbReference type="InterPro" id="IPR044946">
    <property type="entry name" value="Restrct_endonuc_typeI_TRD_sf"/>
</dbReference>
<evidence type="ECO:0000259" key="5">
    <source>
        <dbReference type="Pfam" id="PF01420"/>
    </source>
</evidence>
<evidence type="ECO:0000256" key="4">
    <source>
        <dbReference type="SAM" id="Coils"/>
    </source>
</evidence>
<comment type="similarity">
    <text evidence="1">Belongs to the type-I restriction system S methylase family.</text>
</comment>
<dbReference type="SUPFAM" id="SSF116734">
    <property type="entry name" value="DNA methylase specificity domain"/>
    <property type="match status" value="2"/>
</dbReference>
<dbReference type="Pfam" id="PF01420">
    <property type="entry name" value="Methylase_S"/>
    <property type="match status" value="2"/>
</dbReference>
<dbReference type="EMBL" id="JAKIKS010000061">
    <property type="protein sequence ID" value="MCL1125792.1"/>
    <property type="molecule type" value="Genomic_DNA"/>
</dbReference>
<evidence type="ECO:0000256" key="2">
    <source>
        <dbReference type="ARBA" id="ARBA00022747"/>
    </source>
</evidence>
<dbReference type="CDD" id="cd17265">
    <property type="entry name" value="RMtype1_S_Eco4255III-TRD2-CR2_like"/>
    <property type="match status" value="1"/>
</dbReference>
<keyword evidence="3" id="KW-0238">DNA-binding</keyword>
<keyword evidence="6" id="KW-0255">Endonuclease</keyword>
<feature type="domain" description="Type I restriction modification DNA specificity" evidence="5">
    <location>
        <begin position="223"/>
        <end position="394"/>
    </location>
</feature>
<proteinExistence type="inferred from homology"/>
<dbReference type="Gene3D" id="3.90.220.20">
    <property type="entry name" value="DNA methylase specificity domains"/>
    <property type="match status" value="2"/>
</dbReference>
<dbReference type="EC" id="3.1.21.-" evidence="6"/>
<sequence length="422" mass="46609">MILPNGWGKGTIEDIAKVTSGGTPSKSKSEYWELGSIPWIRTTEVQNCILNSIDTKVYITKEGLNNSSAKLCPKGTILLAMIGQGKTRGQVALLQFEASTNQNSAAIILKQDYNPEYYFNFLLSEYENIRNLSNSAGQSNLSGGLVKTIKVPIPPLPEQCKIANILSTWDKAITTTEKLFATSKQQKKALMQQLLTGKKRLLSTSATDGAEKAVETGKAFEGEWEDVKLGDVGKCLTGLTYSPNDVTDEGTLVLRSSNIQAGKLSFLDNVYVSSLIKDELRTRVGDILICIRNGSKNLIGKSALITNQAIGQTHGAFMTSFRGKYPELVFQLFQTSMFYRQVNKNLGATINSINTSDLYKFRFYIPKDEHEIVKIASVLTAADKEIELLNAKLAHFKQEKKALMQQLLTGKRRVKIDNTEAA</sequence>
<reference evidence="6 7" key="1">
    <citation type="submission" date="2022-01" db="EMBL/GenBank/DDBJ databases">
        <title>Whole genome-based taxonomy of the Shewanellaceae.</title>
        <authorList>
            <person name="Martin-Rodriguez A.J."/>
        </authorList>
    </citation>
    <scope>NUCLEOTIDE SEQUENCE [LARGE SCALE GENOMIC DNA]</scope>
    <source>
        <strain evidence="6 7">DSM 17177</strain>
    </source>
</reference>
<keyword evidence="7" id="KW-1185">Reference proteome</keyword>
<organism evidence="6 7">
    <name type="scientific">Shewanella surugensis</name>
    <dbReference type="NCBI Taxonomy" id="212020"/>
    <lineage>
        <taxon>Bacteria</taxon>
        <taxon>Pseudomonadati</taxon>
        <taxon>Pseudomonadota</taxon>
        <taxon>Gammaproteobacteria</taxon>
        <taxon>Alteromonadales</taxon>
        <taxon>Shewanellaceae</taxon>
        <taxon>Shewanella</taxon>
    </lineage>
</organism>
<protein>
    <submittedName>
        <fullName evidence="6">Restriction endonuclease subunit S</fullName>
        <ecNumber evidence="6">3.1.21.-</ecNumber>
    </submittedName>
</protein>
<keyword evidence="2" id="KW-0680">Restriction system</keyword>
<dbReference type="PANTHER" id="PTHR30408">
    <property type="entry name" value="TYPE-1 RESTRICTION ENZYME ECOKI SPECIFICITY PROTEIN"/>
    <property type="match status" value="1"/>
</dbReference>
<keyword evidence="6" id="KW-0378">Hydrolase</keyword>
<evidence type="ECO:0000256" key="3">
    <source>
        <dbReference type="ARBA" id="ARBA00023125"/>
    </source>
</evidence>
<accession>A0ABT0LDK9</accession>
<dbReference type="GO" id="GO:0004519">
    <property type="term" value="F:endonuclease activity"/>
    <property type="evidence" value="ECO:0007669"/>
    <property type="project" value="UniProtKB-KW"/>
</dbReference>
<feature type="coiled-coil region" evidence="4">
    <location>
        <begin position="379"/>
        <end position="406"/>
    </location>
</feature>
<keyword evidence="6" id="KW-0540">Nuclease</keyword>
<dbReference type="InterPro" id="IPR052021">
    <property type="entry name" value="Type-I_RS_S_subunit"/>
</dbReference>
<comment type="caution">
    <text evidence="6">The sequence shown here is derived from an EMBL/GenBank/DDBJ whole genome shotgun (WGS) entry which is preliminary data.</text>
</comment>
<feature type="domain" description="Type I restriction modification DNA specificity" evidence="5">
    <location>
        <begin position="4"/>
        <end position="178"/>
    </location>
</feature>